<dbReference type="SMART" id="SM00028">
    <property type="entry name" value="TPR"/>
    <property type="match status" value="3"/>
</dbReference>
<proteinExistence type="predicted"/>
<dbReference type="Gene3D" id="1.25.40.10">
    <property type="entry name" value="Tetratricopeptide repeat domain"/>
    <property type="match status" value="1"/>
</dbReference>
<keyword evidence="4" id="KW-1185">Reference proteome</keyword>
<evidence type="ECO:0000313" key="3">
    <source>
        <dbReference type="EMBL" id="GEM49417.1"/>
    </source>
</evidence>
<keyword evidence="2" id="KW-0472">Membrane</keyword>
<feature type="repeat" description="TPR" evidence="1">
    <location>
        <begin position="150"/>
        <end position="183"/>
    </location>
</feature>
<protein>
    <submittedName>
        <fullName evidence="3">Uncharacterized protein</fullName>
    </submittedName>
</protein>
<keyword evidence="2" id="KW-0812">Transmembrane</keyword>
<evidence type="ECO:0000256" key="1">
    <source>
        <dbReference type="PROSITE-ProRule" id="PRU00339"/>
    </source>
</evidence>
<reference evidence="3 4" key="1">
    <citation type="submission" date="2019-07" db="EMBL/GenBank/DDBJ databases">
        <title>Whole genome shotgun sequence of Deinococcus cellulosilyticus NBRC 106333.</title>
        <authorList>
            <person name="Hosoyama A."/>
            <person name="Uohara A."/>
            <person name="Ohji S."/>
            <person name="Ichikawa N."/>
        </authorList>
    </citation>
    <scope>NUCLEOTIDE SEQUENCE [LARGE SCALE GENOMIC DNA]</scope>
    <source>
        <strain evidence="3 4">NBRC 106333</strain>
    </source>
</reference>
<organism evidence="3 4">
    <name type="scientific">Deinococcus cellulosilyticus (strain DSM 18568 / NBRC 106333 / KACC 11606 / 5516J-15)</name>
    <dbReference type="NCBI Taxonomy" id="1223518"/>
    <lineage>
        <taxon>Bacteria</taxon>
        <taxon>Thermotogati</taxon>
        <taxon>Deinococcota</taxon>
        <taxon>Deinococci</taxon>
        <taxon>Deinococcales</taxon>
        <taxon>Deinococcaceae</taxon>
        <taxon>Deinococcus</taxon>
    </lineage>
</organism>
<accession>A0A511NA22</accession>
<dbReference type="InterPro" id="IPR052943">
    <property type="entry name" value="TMTC_O-mannosyl-trnsfr"/>
</dbReference>
<gene>
    <name evidence="3" type="ORF">DC3_50520</name>
</gene>
<dbReference type="Pfam" id="PF13432">
    <property type="entry name" value="TPR_16"/>
    <property type="match status" value="1"/>
</dbReference>
<dbReference type="PANTHER" id="PTHR44809:SF1">
    <property type="entry name" value="PROTEIN O-MANNOSYL-TRANSFERASE TMTC1"/>
    <property type="match status" value="1"/>
</dbReference>
<keyword evidence="2" id="KW-1133">Transmembrane helix</keyword>
<sequence>MTDSKTPLSWRESIQQGNFKQAEARIQALELVGEHHPEMLLAVQAMMGTTEAIRSKQFLKALRYLPDLNPLQEFFSLSDLRMGIETLQQTEKQEERDPETLRSKLQPAWNNPFTRAEALNRIGVLQAQLGDPVQARVAFEEAIQSDPMHFRAITNLGNIALEAGNHNEAEALYRRALELNPEHHLAHNNLAVLLRKQKRIGASIQSLKKSQRLEQKALMQQAREEGRQQAPAAKAGVFALYGVILIGVIWFLLTR</sequence>
<keyword evidence="1" id="KW-0802">TPR repeat</keyword>
<evidence type="ECO:0000256" key="2">
    <source>
        <dbReference type="SAM" id="Phobius"/>
    </source>
</evidence>
<dbReference type="InterPro" id="IPR019734">
    <property type="entry name" value="TPR_rpt"/>
</dbReference>
<feature type="repeat" description="TPR" evidence="1">
    <location>
        <begin position="116"/>
        <end position="149"/>
    </location>
</feature>
<dbReference type="Proteomes" id="UP000321306">
    <property type="component" value="Unassembled WGS sequence"/>
</dbReference>
<evidence type="ECO:0000313" key="4">
    <source>
        <dbReference type="Proteomes" id="UP000321306"/>
    </source>
</evidence>
<dbReference type="PROSITE" id="PS50293">
    <property type="entry name" value="TPR_REGION"/>
    <property type="match status" value="1"/>
</dbReference>
<dbReference type="PANTHER" id="PTHR44809">
    <property type="match status" value="1"/>
</dbReference>
<comment type="caution">
    <text evidence="3">The sequence shown here is derived from an EMBL/GenBank/DDBJ whole genome shotgun (WGS) entry which is preliminary data.</text>
</comment>
<name>A0A511NA22_DEIC1</name>
<dbReference type="SUPFAM" id="SSF48452">
    <property type="entry name" value="TPR-like"/>
    <property type="match status" value="1"/>
</dbReference>
<dbReference type="RefSeq" id="WP_146889940.1">
    <property type="nucleotide sequence ID" value="NZ_BJXB01000034.1"/>
</dbReference>
<dbReference type="InterPro" id="IPR011990">
    <property type="entry name" value="TPR-like_helical_dom_sf"/>
</dbReference>
<dbReference type="EMBL" id="BJXB01000034">
    <property type="protein sequence ID" value="GEM49417.1"/>
    <property type="molecule type" value="Genomic_DNA"/>
</dbReference>
<dbReference type="Pfam" id="PF13181">
    <property type="entry name" value="TPR_8"/>
    <property type="match status" value="1"/>
</dbReference>
<feature type="transmembrane region" description="Helical" evidence="2">
    <location>
        <begin position="235"/>
        <end position="253"/>
    </location>
</feature>
<dbReference type="OrthoDB" id="68176at2"/>
<dbReference type="AlphaFoldDB" id="A0A511NA22"/>
<dbReference type="PROSITE" id="PS50005">
    <property type="entry name" value="TPR"/>
    <property type="match status" value="2"/>
</dbReference>